<gene>
    <name evidence="1" type="ORF">DA73_0400035580</name>
</gene>
<accession>A0A8S9TFA0</accession>
<dbReference type="AlphaFoldDB" id="A0A8S9TFA0"/>
<keyword evidence="2" id="KW-1185">Reference proteome</keyword>
<protein>
    <submittedName>
        <fullName evidence="1">Uncharacterized protein</fullName>
    </submittedName>
</protein>
<reference evidence="1" key="2">
    <citation type="submission" date="2019-11" db="EMBL/GenBank/DDBJ databases">
        <title>Improved Assembly of Tolypothrix boutellei genome.</title>
        <authorList>
            <person name="Sarangi A.N."/>
            <person name="Mukherjee M."/>
            <person name="Ghosh S."/>
            <person name="Singh D."/>
            <person name="Das A."/>
            <person name="Kant S."/>
            <person name="Prusty A."/>
            <person name="Tripathy S."/>
        </authorList>
    </citation>
    <scope>NUCLEOTIDE SEQUENCE</scope>
    <source>
        <strain evidence="1">VB521301</strain>
    </source>
</reference>
<dbReference type="OrthoDB" id="573511at2"/>
<evidence type="ECO:0000313" key="1">
    <source>
        <dbReference type="EMBL" id="KAF3890179.1"/>
    </source>
</evidence>
<name>A0A8S9TFA0_9CYAN</name>
<reference evidence="1" key="1">
    <citation type="journal article" date="2015" name="Genome Announc.">
        <title>Draft Genome Sequence of Tolypothrix boutellei Strain VB521301.</title>
        <authorList>
            <person name="Chandrababunaidu M.M."/>
            <person name="Singh D."/>
            <person name="Sen D."/>
            <person name="Bhan S."/>
            <person name="Das S."/>
            <person name="Gupta A."/>
            <person name="Adhikary S.P."/>
            <person name="Tripathy S."/>
        </authorList>
    </citation>
    <scope>NUCLEOTIDE SEQUENCE</scope>
    <source>
        <strain evidence="1">VB521301</strain>
    </source>
</reference>
<proteinExistence type="predicted"/>
<sequence>MSGVTSPSNLIADRYRTLFKIGQAIKLSDFQLHEAIPLLEGLEEVVTQPQTILSHIIHWTRGQPFLTQKLCHLVVQVALESYKGTTTIPNGTEGYWYWVEQLVRSRIIQHWEFQDEPEHLRTIRDRLLFDKHKAGKLLKIYQRVLQVEELKNRNPLDNLIPADNSEEQIELLLSSLVKNYKGYLRVKNPIYQSIFTPQWVSRQL</sequence>
<organism evidence="1 2">
    <name type="scientific">Tolypothrix bouteillei VB521301</name>
    <dbReference type="NCBI Taxonomy" id="1479485"/>
    <lineage>
        <taxon>Bacteria</taxon>
        <taxon>Bacillati</taxon>
        <taxon>Cyanobacteriota</taxon>
        <taxon>Cyanophyceae</taxon>
        <taxon>Nostocales</taxon>
        <taxon>Tolypothrichaceae</taxon>
        <taxon>Tolypothrix</taxon>
    </lineage>
</organism>
<dbReference type="Proteomes" id="UP000029738">
    <property type="component" value="Unassembled WGS sequence"/>
</dbReference>
<comment type="caution">
    <text evidence="1">The sequence shown here is derived from an EMBL/GenBank/DDBJ whole genome shotgun (WGS) entry which is preliminary data.</text>
</comment>
<dbReference type="RefSeq" id="WP_137986534.1">
    <property type="nucleotide sequence ID" value="NZ_JHEG04000001.1"/>
</dbReference>
<dbReference type="EMBL" id="JHEG04000001">
    <property type="protein sequence ID" value="KAF3890179.1"/>
    <property type="molecule type" value="Genomic_DNA"/>
</dbReference>
<evidence type="ECO:0000313" key="2">
    <source>
        <dbReference type="Proteomes" id="UP000029738"/>
    </source>
</evidence>